<evidence type="ECO:0000313" key="4">
    <source>
        <dbReference type="Proteomes" id="UP001610432"/>
    </source>
</evidence>
<dbReference type="EMBL" id="JBFXLQ010000014">
    <property type="protein sequence ID" value="KAL2868233.1"/>
    <property type="molecule type" value="Genomic_DNA"/>
</dbReference>
<evidence type="ECO:0000256" key="1">
    <source>
        <dbReference type="SAM" id="MobiDB-lite"/>
    </source>
</evidence>
<feature type="transmembrane region" description="Helical" evidence="2">
    <location>
        <begin position="68"/>
        <end position="91"/>
    </location>
</feature>
<sequence length="224" mass="24524">MQKTSHPSVVPLLQLRSKICESLQNFSSLLTRKLLCANYLDNTKATIRHATEFLKLQPRIMTPSTFRMLLVFLWITSVIPALAFDPLGVVYEVAHLHRRARTLGGSAPTIMRTADSERPFSVDGDTFTDYDSAAQRSCNIQFDNCQSAANEDSSTSFSVEDCQTQQDDCFADPPSAENATMVTGVDNSGSSASETAESTTKSDSAALAQTTIPYDSEFDLVCDL</sequence>
<keyword evidence="2" id="KW-1133">Transmembrane helix</keyword>
<proteinExistence type="predicted"/>
<evidence type="ECO:0000313" key="3">
    <source>
        <dbReference type="EMBL" id="KAL2868233.1"/>
    </source>
</evidence>
<gene>
    <name evidence="3" type="ORF">BJX67DRAFT_49850</name>
</gene>
<organism evidence="3 4">
    <name type="scientific">Aspergillus lucknowensis</name>
    <dbReference type="NCBI Taxonomy" id="176173"/>
    <lineage>
        <taxon>Eukaryota</taxon>
        <taxon>Fungi</taxon>
        <taxon>Dikarya</taxon>
        <taxon>Ascomycota</taxon>
        <taxon>Pezizomycotina</taxon>
        <taxon>Eurotiomycetes</taxon>
        <taxon>Eurotiomycetidae</taxon>
        <taxon>Eurotiales</taxon>
        <taxon>Aspergillaceae</taxon>
        <taxon>Aspergillus</taxon>
        <taxon>Aspergillus subgen. Nidulantes</taxon>
    </lineage>
</organism>
<keyword evidence="2" id="KW-0812">Transmembrane</keyword>
<accession>A0ABR4LUK5</accession>
<comment type="caution">
    <text evidence="3">The sequence shown here is derived from an EMBL/GenBank/DDBJ whole genome shotgun (WGS) entry which is preliminary data.</text>
</comment>
<name>A0ABR4LUK5_9EURO</name>
<dbReference type="Proteomes" id="UP001610432">
    <property type="component" value="Unassembled WGS sequence"/>
</dbReference>
<reference evidence="3 4" key="1">
    <citation type="submission" date="2024-07" db="EMBL/GenBank/DDBJ databases">
        <title>Section-level genome sequencing and comparative genomics of Aspergillus sections Usti and Cavernicolus.</title>
        <authorList>
            <consortium name="Lawrence Berkeley National Laboratory"/>
            <person name="Nybo J.L."/>
            <person name="Vesth T.C."/>
            <person name="Theobald S."/>
            <person name="Frisvad J.C."/>
            <person name="Larsen T.O."/>
            <person name="Kjaerboelling I."/>
            <person name="Rothschild-Mancinelli K."/>
            <person name="Lyhne E.K."/>
            <person name="Kogle M.E."/>
            <person name="Barry K."/>
            <person name="Clum A."/>
            <person name="Na H."/>
            <person name="Ledsgaard L."/>
            <person name="Lin J."/>
            <person name="Lipzen A."/>
            <person name="Kuo A."/>
            <person name="Riley R."/>
            <person name="Mondo S."/>
            <person name="Labutti K."/>
            <person name="Haridas S."/>
            <person name="Pangalinan J."/>
            <person name="Salamov A.A."/>
            <person name="Simmons B.A."/>
            <person name="Magnuson J.K."/>
            <person name="Chen J."/>
            <person name="Drula E."/>
            <person name="Henrissat B."/>
            <person name="Wiebenga A."/>
            <person name="Lubbers R.J."/>
            <person name="Gomes A.C."/>
            <person name="Macurrencykelacurrency M.R."/>
            <person name="Stajich J."/>
            <person name="Grigoriev I.V."/>
            <person name="Mortensen U.H."/>
            <person name="De Vries R.P."/>
            <person name="Baker S.E."/>
            <person name="Andersen M.R."/>
        </authorList>
    </citation>
    <scope>NUCLEOTIDE SEQUENCE [LARGE SCALE GENOMIC DNA]</scope>
    <source>
        <strain evidence="3 4">CBS 449.75</strain>
    </source>
</reference>
<feature type="compositionally biased region" description="Polar residues" evidence="1">
    <location>
        <begin position="177"/>
        <end position="187"/>
    </location>
</feature>
<dbReference type="GeneID" id="98150161"/>
<evidence type="ECO:0000256" key="2">
    <source>
        <dbReference type="SAM" id="Phobius"/>
    </source>
</evidence>
<feature type="compositionally biased region" description="Low complexity" evidence="1">
    <location>
        <begin position="188"/>
        <end position="205"/>
    </location>
</feature>
<protein>
    <submittedName>
        <fullName evidence="3">Uncharacterized protein</fullName>
    </submittedName>
</protein>
<keyword evidence="4" id="KW-1185">Reference proteome</keyword>
<dbReference type="RefSeq" id="XP_070887212.1">
    <property type="nucleotide sequence ID" value="XM_071035089.1"/>
</dbReference>
<keyword evidence="2" id="KW-0472">Membrane</keyword>
<feature type="region of interest" description="Disordered" evidence="1">
    <location>
        <begin position="171"/>
        <end position="205"/>
    </location>
</feature>